<dbReference type="EMBL" id="JAPDRP010000019">
    <property type="protein sequence ID" value="KAJ9639554.1"/>
    <property type="molecule type" value="Genomic_DNA"/>
</dbReference>
<dbReference type="Proteomes" id="UP001172680">
    <property type="component" value="Unassembled WGS sequence"/>
</dbReference>
<sequence length="562" mass="61539">MKVSNWIQYTTAIGAASAFECSPSAFTAVLPSNASVTFAYPLSDNSTFQVPAGNLPYRVNPTGLRALCALEIRQPSSGNSSYSFGLFLPTEWNGRFLAVGNGGFGGGINWADMGVGVGYGFATISTDTGHNSSALDATWAYSAPEKVEDWGYRALHGSIVLAKEVVSAYYGKDPAYNYYSGCSTGGRQGFKEAQEFPDDFDGIVAGAPAWWTTHLQLWNMKVGIDNLPQDAPHHIPRELFPVIADEVLKQCDPQDGLVDTVISDPTRCNFNPEALLCPANVTNGTAGGCLTVPQIGTLYRLHNLWYEATQTLIFPSFELGSEAEWGLLVGSPEPATLGTDYVKYMLGEGPEWRWQDFNASVIAFSDRINPGNATADNFDLSPFYERGGKLLHYHGLSDGSIATGASLYFYNQVLKTLEPNGIELDPWYRMFLVPGLQHCLGTPPNMNAPWYFAGPNQARRLGSSAYGVPGFFDAEHDVLLAMMAWVENGTAPDQIIATKWENDTLHDTVERQRPICAYPKQAMYSGRGMWTGRRVGGVRVCIEPRYEEKKRQQKGSSFSAAF</sequence>
<organism evidence="1 2">
    <name type="scientific">Coniosporium tulheliwenetii</name>
    <dbReference type="NCBI Taxonomy" id="3383036"/>
    <lineage>
        <taxon>Eukaryota</taxon>
        <taxon>Fungi</taxon>
        <taxon>Dikarya</taxon>
        <taxon>Ascomycota</taxon>
        <taxon>Pezizomycotina</taxon>
        <taxon>Dothideomycetes</taxon>
        <taxon>Dothideomycetes incertae sedis</taxon>
        <taxon>Coniosporium</taxon>
    </lineage>
</organism>
<evidence type="ECO:0000313" key="1">
    <source>
        <dbReference type="EMBL" id="KAJ9639554.1"/>
    </source>
</evidence>
<proteinExistence type="predicted"/>
<name>A0ACC2YVW6_9PEZI</name>
<keyword evidence="2" id="KW-1185">Reference proteome</keyword>
<evidence type="ECO:0000313" key="2">
    <source>
        <dbReference type="Proteomes" id="UP001172680"/>
    </source>
</evidence>
<gene>
    <name evidence="1" type="ORF">H2199_006589</name>
</gene>
<reference evidence="1" key="1">
    <citation type="submission" date="2022-10" db="EMBL/GenBank/DDBJ databases">
        <title>Culturing micro-colonial fungi from biological soil crusts in the Mojave desert and describing Neophaeococcomyces mojavensis, and introducing the new genera and species Taxawa tesnikishii.</title>
        <authorList>
            <person name="Kurbessoian T."/>
            <person name="Stajich J.E."/>
        </authorList>
    </citation>
    <scope>NUCLEOTIDE SEQUENCE</scope>
    <source>
        <strain evidence="1">JES_115</strain>
    </source>
</reference>
<comment type="caution">
    <text evidence="1">The sequence shown here is derived from an EMBL/GenBank/DDBJ whole genome shotgun (WGS) entry which is preliminary data.</text>
</comment>
<protein>
    <submittedName>
        <fullName evidence="1">Uncharacterized protein</fullName>
    </submittedName>
</protein>
<accession>A0ACC2YVW6</accession>